<accession>A0A1H3ACB6</accession>
<feature type="domain" description="Hedgehog/Intein (Hint)" evidence="1">
    <location>
        <begin position="182"/>
        <end position="328"/>
    </location>
</feature>
<dbReference type="InterPro" id="IPR036844">
    <property type="entry name" value="Hint_dom_sf"/>
</dbReference>
<sequence>MPAISIVRLDESPFEFVNGLRADTVSRGVDLEGATITATYADGSVEILTWHATDPYTNGAAVGTDISMSYGYAWHSLTTTKLLTSLQFDLQPAISAFDTVVSTDSASSTPGSSSGYPFRLNPDGPDPDGTITVTYTGIVNLAGASAVGDLYTTMIIDFSGLSAGGLLGELSWQSDIDTMDPCCFAAGTRIATDRGEVAVEDLRAGDLVLTRDRGMQAIRWIGSRRLSAADLAARAQMRPIRIRRHALGTNIPSADLLVSPQHRVLVRSKIAQKMFGTPEILVAAKQLCEIDGIEVARDVTEVTYFHLMFDRHEVVISNGAETESLYTGPEALKTVGAAARREIFALFPELADRDFVPSPARVLVPGWMGRRLAARHVRNGKLLVN</sequence>
<name>A0A1H3ACB6_9RHOB</name>
<protein>
    <submittedName>
        <fullName evidence="2">Hint domain-containing protein</fullName>
    </submittedName>
</protein>
<organism evidence="2 3">
    <name type="scientific">Paracoccus sanguinis</name>
    <dbReference type="NCBI Taxonomy" id="1545044"/>
    <lineage>
        <taxon>Bacteria</taxon>
        <taxon>Pseudomonadati</taxon>
        <taxon>Pseudomonadota</taxon>
        <taxon>Alphaproteobacteria</taxon>
        <taxon>Rhodobacterales</taxon>
        <taxon>Paracoccaceae</taxon>
        <taxon>Paracoccus</taxon>
    </lineage>
</organism>
<dbReference type="Proteomes" id="UP000182944">
    <property type="component" value="Unassembled WGS sequence"/>
</dbReference>
<dbReference type="STRING" id="1545044.SAMN05444276_10430"/>
<dbReference type="SUPFAM" id="SSF51294">
    <property type="entry name" value="Hedgehog/intein (Hint) domain"/>
    <property type="match status" value="1"/>
</dbReference>
<evidence type="ECO:0000313" key="3">
    <source>
        <dbReference type="Proteomes" id="UP000182944"/>
    </source>
</evidence>
<dbReference type="AlphaFoldDB" id="A0A1H3ACB6"/>
<dbReference type="Pfam" id="PF13403">
    <property type="entry name" value="Hint_2"/>
    <property type="match status" value="1"/>
</dbReference>
<keyword evidence="3" id="KW-1185">Reference proteome</keyword>
<dbReference type="InterPro" id="IPR028992">
    <property type="entry name" value="Hedgehog/Intein_dom"/>
</dbReference>
<dbReference type="EMBL" id="FNNA01000004">
    <property type="protein sequence ID" value="SDX27362.1"/>
    <property type="molecule type" value="Genomic_DNA"/>
</dbReference>
<reference evidence="3" key="1">
    <citation type="submission" date="2016-10" db="EMBL/GenBank/DDBJ databases">
        <authorList>
            <person name="Varghese N."/>
            <person name="Submissions S."/>
        </authorList>
    </citation>
    <scope>NUCLEOTIDE SEQUENCE [LARGE SCALE GENOMIC DNA]</scope>
    <source>
        <strain evidence="3">DSM 29303</strain>
    </source>
</reference>
<evidence type="ECO:0000259" key="1">
    <source>
        <dbReference type="Pfam" id="PF13403"/>
    </source>
</evidence>
<dbReference type="RefSeq" id="WP_074826793.1">
    <property type="nucleotide sequence ID" value="NZ_FNNA01000004.1"/>
</dbReference>
<evidence type="ECO:0000313" key="2">
    <source>
        <dbReference type="EMBL" id="SDX27362.1"/>
    </source>
</evidence>
<proteinExistence type="predicted"/>
<gene>
    <name evidence="2" type="ORF">SAMN05444276_10430</name>
</gene>
<dbReference type="Gene3D" id="2.170.16.10">
    <property type="entry name" value="Hedgehog/Intein (Hint) domain"/>
    <property type="match status" value="1"/>
</dbReference>